<evidence type="ECO:0000313" key="1">
    <source>
        <dbReference type="EMBL" id="QEL19068.1"/>
    </source>
</evidence>
<reference evidence="2" key="1">
    <citation type="submission" date="2019-08" db="EMBL/GenBank/DDBJ databases">
        <title>Limnoglobus roseus gen. nov., sp. nov., a novel freshwater planctomycete with a giant genome from the family Gemmataceae.</title>
        <authorList>
            <person name="Kulichevskaya I.S."/>
            <person name="Naumoff D.G."/>
            <person name="Miroshnikov K."/>
            <person name="Ivanova A."/>
            <person name="Philippov D.A."/>
            <person name="Hakobyan A."/>
            <person name="Rijpstra I.C."/>
            <person name="Sinninghe Damste J.S."/>
            <person name="Liesack W."/>
            <person name="Dedysh S.N."/>
        </authorList>
    </citation>
    <scope>NUCLEOTIDE SEQUENCE [LARGE SCALE GENOMIC DNA]</scope>
    <source>
        <strain evidence="2">PX52</strain>
    </source>
</reference>
<proteinExistence type="predicted"/>
<dbReference type="AlphaFoldDB" id="A0A5C1AQD3"/>
<accession>A0A5C1AQD3</accession>
<dbReference type="EMBL" id="CP042425">
    <property type="protein sequence ID" value="QEL19068.1"/>
    <property type="molecule type" value="Genomic_DNA"/>
</dbReference>
<organism evidence="1 2">
    <name type="scientific">Limnoglobus roseus</name>
    <dbReference type="NCBI Taxonomy" id="2598579"/>
    <lineage>
        <taxon>Bacteria</taxon>
        <taxon>Pseudomonadati</taxon>
        <taxon>Planctomycetota</taxon>
        <taxon>Planctomycetia</taxon>
        <taxon>Gemmatales</taxon>
        <taxon>Gemmataceae</taxon>
        <taxon>Limnoglobus</taxon>
    </lineage>
</organism>
<dbReference type="KEGG" id="lrs:PX52LOC_06125"/>
<dbReference type="RefSeq" id="WP_149113506.1">
    <property type="nucleotide sequence ID" value="NZ_CP042425.1"/>
</dbReference>
<sequence length="130" mass="14575">MSSIETAAVDAATFRRSLNRMIRDEAPDNSGDLAFEINAHRIAEGELMEALGRDTQPTAEELMRLLPPNELATLEDLALIPDADLDEFEAEDREMEEIDTELVYIQLEMEAAAIEAREEAARAREQGLDR</sequence>
<evidence type="ECO:0000313" key="2">
    <source>
        <dbReference type="Proteomes" id="UP000324974"/>
    </source>
</evidence>
<name>A0A5C1AQD3_9BACT</name>
<keyword evidence="2" id="KW-1185">Reference proteome</keyword>
<protein>
    <submittedName>
        <fullName evidence="1">Uncharacterized protein</fullName>
    </submittedName>
</protein>
<gene>
    <name evidence="1" type="ORF">PX52LOC_06125</name>
</gene>
<dbReference type="Proteomes" id="UP000324974">
    <property type="component" value="Chromosome"/>
</dbReference>